<dbReference type="Proteomes" id="UP000003697">
    <property type="component" value="Unassembled WGS sequence"/>
</dbReference>
<dbReference type="CDD" id="cd00093">
    <property type="entry name" value="HTH_XRE"/>
    <property type="match status" value="1"/>
</dbReference>
<dbReference type="SUPFAM" id="SSF47413">
    <property type="entry name" value="lambda repressor-like DNA-binding domains"/>
    <property type="match status" value="1"/>
</dbReference>
<dbReference type="EMBL" id="AEVI01000083">
    <property type="protein sequence ID" value="EFX95271.1"/>
    <property type="molecule type" value="Genomic_DNA"/>
</dbReference>
<accession>A0ABP2KG89</accession>
<keyword evidence="1 3" id="KW-0238">DNA-binding</keyword>
<feature type="domain" description="HTH cro/C1-type" evidence="2">
    <location>
        <begin position="6"/>
        <end position="54"/>
    </location>
</feature>
<gene>
    <name evidence="3" type="ORF">HMPREF9425_1831</name>
</gene>
<organism evidence="3 4">
    <name type="scientific">Streptococcus vestibularis ATCC 49124</name>
    <dbReference type="NCBI Taxonomy" id="889206"/>
    <lineage>
        <taxon>Bacteria</taxon>
        <taxon>Bacillati</taxon>
        <taxon>Bacillota</taxon>
        <taxon>Bacilli</taxon>
        <taxon>Lactobacillales</taxon>
        <taxon>Streptococcaceae</taxon>
        <taxon>Streptococcus</taxon>
    </lineage>
</organism>
<reference evidence="3 4" key="1">
    <citation type="submission" date="2011-01" db="EMBL/GenBank/DDBJ databases">
        <authorList>
            <person name="Muzny D."/>
            <person name="Qin X."/>
            <person name="Buhay C."/>
            <person name="Dugan-Rocha S."/>
            <person name="Ding Y."/>
            <person name="Chen G."/>
            <person name="Hawes A."/>
            <person name="Holder M."/>
            <person name="Jhangiani S."/>
            <person name="Johnson A."/>
            <person name="Khan Z."/>
            <person name="Li Z."/>
            <person name="Liu W."/>
            <person name="Liu X."/>
            <person name="Perez L."/>
            <person name="Shen H."/>
            <person name="Wang Q."/>
            <person name="Watt J."/>
            <person name="Xi L."/>
            <person name="Xin Y."/>
            <person name="Zhou J."/>
            <person name="Deng J."/>
            <person name="Jiang H."/>
            <person name="Liu Y."/>
            <person name="Qu J."/>
            <person name="Song X.-Z."/>
            <person name="Zhang L."/>
            <person name="Villasana D."/>
            <person name="Johnson A."/>
            <person name="Liu J."/>
            <person name="Liyanage D."/>
            <person name="Lorensuhewa L."/>
            <person name="Robinson T."/>
            <person name="Song A."/>
            <person name="Song B.-B."/>
            <person name="Dinh H."/>
            <person name="Thornton R."/>
            <person name="Coyle M."/>
            <person name="Francisco L."/>
            <person name="Jackson L."/>
            <person name="Javaid M."/>
            <person name="Korchina V."/>
            <person name="Kovar C."/>
            <person name="Mata R."/>
            <person name="Mathew T."/>
            <person name="Ngo R."/>
            <person name="Nguyen L."/>
            <person name="Nguyen N."/>
            <person name="Okwuonu G."/>
            <person name="Ongeri F."/>
            <person name="Pham C."/>
            <person name="Simmons D."/>
            <person name="Wilczek-Boney K."/>
            <person name="Hale W."/>
            <person name="Jakkamsetti A."/>
            <person name="Pham P."/>
            <person name="Ruth R."/>
            <person name="San Lucas F."/>
            <person name="Warren J."/>
            <person name="Zhang J."/>
            <person name="Zhao Z."/>
            <person name="Zhou C."/>
            <person name="Zhu D."/>
            <person name="Lee S."/>
            <person name="Bess C."/>
            <person name="Blankenburg K."/>
            <person name="Forbes L."/>
            <person name="Fu Q."/>
            <person name="Gubbala S."/>
            <person name="Hirani K."/>
            <person name="Jayaseelan J.C."/>
            <person name="Lara F."/>
            <person name="Munidasa M."/>
            <person name="Palculict T."/>
            <person name="Patil S."/>
            <person name="Pu L.-L."/>
            <person name="Saada N."/>
            <person name="Tang L."/>
            <person name="Weissenberger G."/>
            <person name="Zhu Y."/>
            <person name="Hemphill L."/>
            <person name="Shang Y."/>
            <person name="Youmans B."/>
            <person name="Ayvaz T."/>
            <person name="Ross M."/>
            <person name="Santibanez J."/>
            <person name="Aqrawi P."/>
            <person name="Gross S."/>
            <person name="Joshi V."/>
            <person name="Fowler G."/>
            <person name="Nazareth L."/>
            <person name="Reid J."/>
            <person name="Worley K."/>
            <person name="Petrosino J."/>
            <person name="Highlander S."/>
            <person name="Gibbs R."/>
        </authorList>
    </citation>
    <scope>NUCLEOTIDE SEQUENCE [LARGE SCALE GENOMIC DNA]</scope>
    <source>
        <strain evidence="3 4">ATCC 49124</strain>
    </source>
</reference>
<dbReference type="Gene3D" id="1.10.260.40">
    <property type="entry name" value="lambda repressor-like DNA-binding domains"/>
    <property type="match status" value="1"/>
</dbReference>
<dbReference type="GO" id="GO:0003677">
    <property type="term" value="F:DNA binding"/>
    <property type="evidence" value="ECO:0007669"/>
    <property type="project" value="UniProtKB-KW"/>
</dbReference>
<dbReference type="PANTHER" id="PTHR46558">
    <property type="entry name" value="TRACRIPTIONAL REGULATORY PROTEIN-RELATED-RELATED"/>
    <property type="match status" value="1"/>
</dbReference>
<dbReference type="PANTHER" id="PTHR46558:SF3">
    <property type="entry name" value="TRANSCRIPTIONAL REGULATOR"/>
    <property type="match status" value="1"/>
</dbReference>
<proteinExistence type="predicted"/>
<evidence type="ECO:0000256" key="1">
    <source>
        <dbReference type="ARBA" id="ARBA00023125"/>
    </source>
</evidence>
<dbReference type="PROSITE" id="PS50943">
    <property type="entry name" value="HTH_CROC1"/>
    <property type="match status" value="1"/>
</dbReference>
<sequence>MKNLKLKSARVAKDLTQQGLADAIGVSRQTISPIEKGDYNPTMDLYIAICKTLDQLFWGKLRTSLHPLEERSLGVFYYLTYKTGAKKIKEKTPPNDLPWTCFFDIMLDGIVYPI</sequence>
<comment type="caution">
    <text evidence="3">The sequence shown here is derived from an EMBL/GenBank/DDBJ whole genome shotgun (WGS) entry which is preliminary data.</text>
</comment>
<dbReference type="InterPro" id="IPR001387">
    <property type="entry name" value="Cro/C1-type_HTH"/>
</dbReference>
<dbReference type="InterPro" id="IPR010982">
    <property type="entry name" value="Lambda_DNA-bd_dom_sf"/>
</dbReference>
<evidence type="ECO:0000313" key="4">
    <source>
        <dbReference type="Proteomes" id="UP000003697"/>
    </source>
</evidence>
<evidence type="ECO:0000313" key="3">
    <source>
        <dbReference type="EMBL" id="EFX95271.1"/>
    </source>
</evidence>
<keyword evidence="4" id="KW-1185">Reference proteome</keyword>
<protein>
    <submittedName>
        <fullName evidence="3">DNA-binding helix-turn-helix protein</fullName>
    </submittedName>
</protein>
<evidence type="ECO:0000259" key="2">
    <source>
        <dbReference type="PROSITE" id="PS50943"/>
    </source>
</evidence>
<name>A0ABP2KG89_STRVE</name>
<dbReference type="Pfam" id="PF01381">
    <property type="entry name" value="HTH_3"/>
    <property type="match status" value="1"/>
</dbReference>
<dbReference type="SMART" id="SM00530">
    <property type="entry name" value="HTH_XRE"/>
    <property type="match status" value="1"/>
</dbReference>